<dbReference type="EMBL" id="JBHSIS010000017">
    <property type="protein sequence ID" value="MFC4857097.1"/>
    <property type="molecule type" value="Genomic_DNA"/>
</dbReference>
<dbReference type="Proteomes" id="UP001595859">
    <property type="component" value="Unassembled WGS sequence"/>
</dbReference>
<dbReference type="RefSeq" id="WP_378059087.1">
    <property type="nucleotide sequence ID" value="NZ_JBHSIS010000017.1"/>
</dbReference>
<name>A0ABV9S7D8_9PSEU</name>
<keyword evidence="1" id="KW-0472">Membrane</keyword>
<accession>A0ABV9S7D8</accession>
<evidence type="ECO:0000313" key="2">
    <source>
        <dbReference type="EMBL" id="MFC4857097.1"/>
    </source>
</evidence>
<protein>
    <submittedName>
        <fullName evidence="2">Uncharacterized protein</fullName>
    </submittedName>
</protein>
<feature type="transmembrane region" description="Helical" evidence="1">
    <location>
        <begin position="12"/>
        <end position="33"/>
    </location>
</feature>
<evidence type="ECO:0000313" key="3">
    <source>
        <dbReference type="Proteomes" id="UP001595859"/>
    </source>
</evidence>
<comment type="caution">
    <text evidence="2">The sequence shown here is derived from an EMBL/GenBank/DDBJ whole genome shotgun (WGS) entry which is preliminary data.</text>
</comment>
<organism evidence="2 3">
    <name type="scientific">Actinophytocola glycyrrhizae</name>
    <dbReference type="NCBI Taxonomy" id="2044873"/>
    <lineage>
        <taxon>Bacteria</taxon>
        <taxon>Bacillati</taxon>
        <taxon>Actinomycetota</taxon>
        <taxon>Actinomycetes</taxon>
        <taxon>Pseudonocardiales</taxon>
        <taxon>Pseudonocardiaceae</taxon>
    </lineage>
</organism>
<sequence length="47" mass="4757">MAPFYLAGQDVALGIAATPLGTPAIALCVYVSWRILRTGPAPGASTP</sequence>
<keyword evidence="1" id="KW-1133">Transmembrane helix</keyword>
<keyword evidence="1" id="KW-0812">Transmembrane</keyword>
<gene>
    <name evidence="2" type="ORF">ACFPCV_26690</name>
</gene>
<reference evidence="3" key="1">
    <citation type="journal article" date="2019" name="Int. J. Syst. Evol. Microbiol.">
        <title>The Global Catalogue of Microorganisms (GCM) 10K type strain sequencing project: providing services to taxonomists for standard genome sequencing and annotation.</title>
        <authorList>
            <consortium name="The Broad Institute Genomics Platform"/>
            <consortium name="The Broad Institute Genome Sequencing Center for Infectious Disease"/>
            <person name="Wu L."/>
            <person name="Ma J."/>
        </authorList>
    </citation>
    <scope>NUCLEOTIDE SEQUENCE [LARGE SCALE GENOMIC DNA]</scope>
    <source>
        <strain evidence="3">ZS-22-S1</strain>
    </source>
</reference>
<keyword evidence="3" id="KW-1185">Reference proteome</keyword>
<proteinExistence type="predicted"/>
<evidence type="ECO:0000256" key="1">
    <source>
        <dbReference type="SAM" id="Phobius"/>
    </source>
</evidence>